<comment type="subcellular location">
    <subcellularLocation>
        <location evidence="2">Cell membrane</location>
        <topology evidence="2">Multi-pass membrane protein</topology>
    </subcellularLocation>
</comment>
<evidence type="ECO:0000313" key="20">
    <source>
        <dbReference type="EMBL" id="MDX5984564.1"/>
    </source>
</evidence>
<evidence type="ECO:0000256" key="11">
    <source>
        <dbReference type="ARBA" id="ARBA00022692"/>
    </source>
</evidence>
<feature type="transmembrane region" description="Helical" evidence="19">
    <location>
        <begin position="178"/>
        <end position="197"/>
    </location>
</feature>
<evidence type="ECO:0000256" key="17">
    <source>
        <dbReference type="ARBA" id="ARBA00023264"/>
    </source>
</evidence>
<evidence type="ECO:0000256" key="1">
    <source>
        <dbReference type="ARBA" id="ARBA00001698"/>
    </source>
</evidence>
<keyword evidence="16" id="KW-0594">Phospholipid biosynthesis</keyword>
<evidence type="ECO:0000256" key="5">
    <source>
        <dbReference type="ARBA" id="ARBA00010185"/>
    </source>
</evidence>
<comment type="caution">
    <text evidence="20">The sequence shown here is derived from an EMBL/GenBank/DDBJ whole genome shotgun (WGS) entry which is preliminary data.</text>
</comment>
<dbReference type="EC" id="2.7.7.41" evidence="6 18"/>
<evidence type="ECO:0000256" key="9">
    <source>
        <dbReference type="ARBA" id="ARBA00022516"/>
    </source>
</evidence>
<comment type="catalytic activity">
    <reaction evidence="1 18">
        <text>a 1,2-diacyl-sn-glycero-3-phosphate + CTP + H(+) = a CDP-1,2-diacyl-sn-glycerol + diphosphate</text>
        <dbReference type="Rhea" id="RHEA:16229"/>
        <dbReference type="ChEBI" id="CHEBI:15378"/>
        <dbReference type="ChEBI" id="CHEBI:33019"/>
        <dbReference type="ChEBI" id="CHEBI:37563"/>
        <dbReference type="ChEBI" id="CHEBI:58332"/>
        <dbReference type="ChEBI" id="CHEBI:58608"/>
        <dbReference type="EC" id="2.7.7.41"/>
    </reaction>
</comment>
<feature type="transmembrane region" description="Helical" evidence="19">
    <location>
        <begin position="22"/>
        <end position="55"/>
    </location>
</feature>
<evidence type="ECO:0000256" key="4">
    <source>
        <dbReference type="ARBA" id="ARBA00005189"/>
    </source>
</evidence>
<evidence type="ECO:0000256" key="3">
    <source>
        <dbReference type="ARBA" id="ARBA00005119"/>
    </source>
</evidence>
<comment type="similarity">
    <text evidence="5 18">Belongs to the CDS family.</text>
</comment>
<proteinExistence type="inferred from homology"/>
<feature type="transmembrane region" description="Helical" evidence="19">
    <location>
        <begin position="139"/>
        <end position="158"/>
    </location>
</feature>
<dbReference type="Pfam" id="PF01148">
    <property type="entry name" value="CTP_transf_1"/>
    <property type="match status" value="1"/>
</dbReference>
<evidence type="ECO:0000256" key="10">
    <source>
        <dbReference type="ARBA" id="ARBA00022679"/>
    </source>
</evidence>
<comment type="pathway">
    <text evidence="4">Lipid metabolism.</text>
</comment>
<keyword evidence="15 19" id="KW-0472">Membrane</keyword>
<comment type="pathway">
    <text evidence="3 18">Phospholipid metabolism; CDP-diacylglycerol biosynthesis; CDP-diacylglycerol from sn-glycerol 3-phosphate: step 3/3.</text>
</comment>
<keyword evidence="21" id="KW-1185">Reference proteome</keyword>
<keyword evidence="9" id="KW-0444">Lipid biosynthesis</keyword>
<sequence>MTPLPVTPPAEPRGPSNLTLRIIVGIALVAVALTGVLLGGIVFWLLCVVLGIVMMGEWAGLQSAPHETKRLAQYALSVPLAIMAPGIGAGAGFLTLGLLIGAAFFVVIVTGRRGLAQGIFYVGLPIMALLVIRRQDAGILFTLWALALVWACDIGAYAAGRVIGGAKIAPAISPNKTWAGLVGGVLAASLFAAFLHYRYGLPLRMTLATPVLAVLAQGGDFYESWLKRRAGVKDSGTLLPGHGGVLDRLDGLVPVAPVAALLVLLPKVYWW</sequence>
<name>A0ABU4PMA3_9SPHN</name>
<dbReference type="GO" id="GO:0004605">
    <property type="term" value="F:phosphatidate cytidylyltransferase activity"/>
    <property type="evidence" value="ECO:0007669"/>
    <property type="project" value="UniProtKB-EC"/>
</dbReference>
<dbReference type="Proteomes" id="UP001279660">
    <property type="component" value="Unassembled WGS sequence"/>
</dbReference>
<evidence type="ECO:0000256" key="14">
    <source>
        <dbReference type="ARBA" id="ARBA00023098"/>
    </source>
</evidence>
<evidence type="ECO:0000256" key="15">
    <source>
        <dbReference type="ARBA" id="ARBA00023136"/>
    </source>
</evidence>
<evidence type="ECO:0000313" key="21">
    <source>
        <dbReference type="Proteomes" id="UP001279660"/>
    </source>
</evidence>
<dbReference type="PROSITE" id="PS01315">
    <property type="entry name" value="CDS"/>
    <property type="match status" value="1"/>
</dbReference>
<evidence type="ECO:0000256" key="6">
    <source>
        <dbReference type="ARBA" id="ARBA00012487"/>
    </source>
</evidence>
<keyword evidence="8" id="KW-1003">Cell membrane</keyword>
<protein>
    <recommendedName>
        <fullName evidence="7 18">Phosphatidate cytidylyltransferase</fullName>
        <ecNumber evidence="6 18">2.7.7.41</ecNumber>
    </recommendedName>
</protein>
<feature type="transmembrane region" description="Helical" evidence="19">
    <location>
        <begin position="76"/>
        <end position="109"/>
    </location>
</feature>
<reference evidence="20 21" key="1">
    <citation type="submission" date="2023-11" db="EMBL/GenBank/DDBJ databases">
        <title>MicrobeMod: A computational toolkit for identifying prokaryotic methylation and restriction-modification with nanopore sequencing.</title>
        <authorList>
            <person name="Crits-Christoph A."/>
            <person name="Kang S.C."/>
            <person name="Lee H."/>
            <person name="Ostrov N."/>
        </authorList>
    </citation>
    <scope>NUCLEOTIDE SEQUENCE [LARGE SCALE GENOMIC DNA]</scope>
    <source>
        <strain evidence="20 21">ATCC 14820</strain>
    </source>
</reference>
<feature type="transmembrane region" description="Helical" evidence="19">
    <location>
        <begin position="115"/>
        <end position="132"/>
    </location>
</feature>
<dbReference type="PANTHER" id="PTHR46382:SF1">
    <property type="entry name" value="PHOSPHATIDATE CYTIDYLYLTRANSFERASE"/>
    <property type="match status" value="1"/>
</dbReference>
<accession>A0ABU4PMA3</accession>
<keyword evidence="12 18" id="KW-0548">Nucleotidyltransferase</keyword>
<evidence type="ECO:0000256" key="16">
    <source>
        <dbReference type="ARBA" id="ARBA00023209"/>
    </source>
</evidence>
<evidence type="ECO:0000256" key="18">
    <source>
        <dbReference type="RuleBase" id="RU003938"/>
    </source>
</evidence>
<keyword evidence="13 19" id="KW-1133">Transmembrane helix</keyword>
<evidence type="ECO:0000256" key="12">
    <source>
        <dbReference type="ARBA" id="ARBA00022695"/>
    </source>
</evidence>
<dbReference type="EMBL" id="JAWXXV010000001">
    <property type="protein sequence ID" value="MDX5984564.1"/>
    <property type="molecule type" value="Genomic_DNA"/>
</dbReference>
<evidence type="ECO:0000256" key="8">
    <source>
        <dbReference type="ARBA" id="ARBA00022475"/>
    </source>
</evidence>
<keyword evidence="14" id="KW-0443">Lipid metabolism</keyword>
<evidence type="ECO:0000256" key="2">
    <source>
        <dbReference type="ARBA" id="ARBA00004651"/>
    </source>
</evidence>
<keyword evidence="10 18" id="KW-0808">Transferase</keyword>
<organism evidence="20 21">
    <name type="scientific">Sphingomonas echinoides</name>
    <dbReference type="NCBI Taxonomy" id="59803"/>
    <lineage>
        <taxon>Bacteria</taxon>
        <taxon>Pseudomonadati</taxon>
        <taxon>Pseudomonadota</taxon>
        <taxon>Alphaproteobacteria</taxon>
        <taxon>Sphingomonadales</taxon>
        <taxon>Sphingomonadaceae</taxon>
        <taxon>Sphingomonas</taxon>
    </lineage>
</organism>
<gene>
    <name evidence="20" type="ORF">SIL82_09845</name>
</gene>
<evidence type="ECO:0000256" key="13">
    <source>
        <dbReference type="ARBA" id="ARBA00022989"/>
    </source>
</evidence>
<evidence type="ECO:0000256" key="19">
    <source>
        <dbReference type="SAM" id="Phobius"/>
    </source>
</evidence>
<keyword evidence="11 18" id="KW-0812">Transmembrane</keyword>
<dbReference type="PANTHER" id="PTHR46382">
    <property type="entry name" value="PHOSPHATIDATE CYTIDYLYLTRANSFERASE"/>
    <property type="match status" value="1"/>
</dbReference>
<keyword evidence="17" id="KW-1208">Phospholipid metabolism</keyword>
<dbReference type="InterPro" id="IPR000374">
    <property type="entry name" value="PC_trans"/>
</dbReference>
<evidence type="ECO:0000256" key="7">
    <source>
        <dbReference type="ARBA" id="ARBA00019373"/>
    </source>
</evidence>